<dbReference type="PANTHER" id="PTHR13832">
    <property type="entry name" value="PROTEIN PHOSPHATASE 2C"/>
    <property type="match status" value="1"/>
</dbReference>
<dbReference type="KEGG" id="vvp:112910622"/>
<dbReference type="AlphaFoldDB" id="A0A3Q7RK06"/>
<dbReference type="GeneID" id="112910622"/>
<reference evidence="3" key="2">
    <citation type="submission" date="2025-08" db="UniProtKB">
        <authorList>
            <consortium name="RefSeq"/>
        </authorList>
    </citation>
    <scope>IDENTIFICATION</scope>
    <source>
        <tissue evidence="3">Cell line</tissue>
    </source>
</reference>
<dbReference type="Proteomes" id="UP001652641">
    <property type="component" value="Chromosome 9"/>
</dbReference>
<dbReference type="Gene3D" id="3.60.40.10">
    <property type="entry name" value="PPM-type phosphatase domain"/>
    <property type="match status" value="1"/>
</dbReference>
<dbReference type="SMART" id="SM00332">
    <property type="entry name" value="PP2Cc"/>
    <property type="match status" value="1"/>
</dbReference>
<proteinExistence type="predicted"/>
<accession>A0A3Q7RK06</accession>
<dbReference type="PANTHER" id="PTHR13832:SF236">
    <property type="entry name" value="PROTEIN PHOSPHATASE 1M"/>
    <property type="match status" value="1"/>
</dbReference>
<evidence type="ECO:0000313" key="3">
    <source>
        <dbReference type="RefSeq" id="XP_025842611.1"/>
    </source>
</evidence>
<organism evidence="2 3">
    <name type="scientific">Vulpes vulpes</name>
    <name type="common">Red fox</name>
    <dbReference type="NCBI Taxonomy" id="9627"/>
    <lineage>
        <taxon>Eukaryota</taxon>
        <taxon>Metazoa</taxon>
        <taxon>Chordata</taxon>
        <taxon>Craniata</taxon>
        <taxon>Vertebrata</taxon>
        <taxon>Euteleostomi</taxon>
        <taxon>Mammalia</taxon>
        <taxon>Eutheria</taxon>
        <taxon>Laurasiatheria</taxon>
        <taxon>Carnivora</taxon>
        <taxon>Caniformia</taxon>
        <taxon>Canidae</taxon>
        <taxon>Vulpes</taxon>
    </lineage>
</organism>
<name>A0A3Q7RK06_VULVU</name>
<dbReference type="GO" id="GO:0004741">
    <property type="term" value="F:[pyruvate dehydrogenase (acetyl-transferring)]-phosphatase activity"/>
    <property type="evidence" value="ECO:0007669"/>
    <property type="project" value="TreeGrafter"/>
</dbReference>
<dbReference type="STRING" id="9627.ENSVVUP00000037531"/>
<dbReference type="SUPFAM" id="SSF81606">
    <property type="entry name" value="PP2C-like"/>
    <property type="match status" value="1"/>
</dbReference>
<protein>
    <submittedName>
        <fullName evidence="3">Protein phosphatase 1M isoform X1</fullName>
    </submittedName>
</protein>
<evidence type="ECO:0000259" key="1">
    <source>
        <dbReference type="PROSITE" id="PS51746"/>
    </source>
</evidence>
<dbReference type="CTD" id="132160"/>
<feature type="domain" description="PPM-type phosphatase" evidence="1">
    <location>
        <begin position="133"/>
        <end position="484"/>
    </location>
</feature>
<sequence length="494" mass="54961">MCKGPEVEGELGQRGTSQLLINFKLHTQPFSLFWQQPCCYWPINIMYVSSRPSSRSELWLEAFGDHEFLCSTSHEHCGRPCCVPREDVLTGGAVVWEDVSEVGSSLSGIINAEKSEFNEDQAACGQLCIRRCEFGAEEDQEWLTLCAEEFLTGHYWALFDGHGGPAAAILAANTLHSCLRRQLEAVVEGMVALQPPMHLSGRCVCPSDPQFVEEKGIRAEDLVIGALENAFQECDEVIGRELEASGQVGGCTALVAVFLQGKLYVANAGDSRAILVRKDEVRPLSSEFTPETERQRIQQLAFVYPELLAGEFTRLEFPRRLKGDDLGQKVLFRDHHMRGWSYKCVEKSDLKYPLIHGQGRQARLLGTLAVSRGLGDHQLRVLDTNIQLKPFLLSVPQVTVLDVDQLELQEEDVVVMATDGLWDVLSNEQVARLVRSFLPGNQEDPHRFSELAKMLIHSTQGKDDGPTGEGQVSYDDISVFVIPLHSQGQRSSGH</sequence>
<dbReference type="InterPro" id="IPR001932">
    <property type="entry name" value="PPM-type_phosphatase-like_dom"/>
</dbReference>
<evidence type="ECO:0000313" key="2">
    <source>
        <dbReference type="Proteomes" id="UP001652641"/>
    </source>
</evidence>
<dbReference type="GO" id="GO:0005739">
    <property type="term" value="C:mitochondrion"/>
    <property type="evidence" value="ECO:0007669"/>
    <property type="project" value="TreeGrafter"/>
</dbReference>
<keyword evidence="2" id="KW-1185">Reference proteome</keyword>
<dbReference type="InterPro" id="IPR036457">
    <property type="entry name" value="PPM-type-like_dom_sf"/>
</dbReference>
<gene>
    <name evidence="3" type="primary">PPM1M</name>
</gene>
<reference key="1">
    <citation type="submission" date="2019-01" db="UniProtKB">
        <authorList>
            <consortium name="RefSeq"/>
        </authorList>
    </citation>
    <scope>IDENTIFICATION</scope>
</reference>
<dbReference type="RefSeq" id="XP_025842611.1">
    <property type="nucleotide sequence ID" value="XM_025986826.2"/>
</dbReference>
<dbReference type="SMART" id="SM00331">
    <property type="entry name" value="PP2C_SIG"/>
    <property type="match status" value="1"/>
</dbReference>
<dbReference type="InterPro" id="IPR015655">
    <property type="entry name" value="PP2C"/>
</dbReference>
<dbReference type="CDD" id="cd00143">
    <property type="entry name" value="PP2Cc"/>
    <property type="match status" value="1"/>
</dbReference>
<dbReference type="PROSITE" id="PS51746">
    <property type="entry name" value="PPM_2"/>
    <property type="match status" value="1"/>
</dbReference>
<dbReference type="Pfam" id="PF00481">
    <property type="entry name" value="PP2C"/>
    <property type="match status" value="2"/>
</dbReference>